<comment type="caution">
    <text evidence="2">The sequence shown here is derived from an EMBL/GenBank/DDBJ whole genome shotgun (WGS) entry which is preliminary data.</text>
</comment>
<feature type="domain" description="F-box" evidence="1">
    <location>
        <begin position="1"/>
        <end position="46"/>
    </location>
</feature>
<dbReference type="InterPro" id="IPR001810">
    <property type="entry name" value="F-box_dom"/>
</dbReference>
<proteinExistence type="predicted"/>
<dbReference type="PROSITE" id="PS50181">
    <property type="entry name" value="FBOX"/>
    <property type="match status" value="1"/>
</dbReference>
<dbReference type="OrthoDB" id="101791at2759"/>
<reference evidence="2 3" key="1">
    <citation type="journal article" date="2019" name="Nat. Ecol. Evol.">
        <title>Megaphylogeny resolves global patterns of mushroom evolution.</title>
        <authorList>
            <person name="Varga T."/>
            <person name="Krizsan K."/>
            <person name="Foldi C."/>
            <person name="Dima B."/>
            <person name="Sanchez-Garcia M."/>
            <person name="Sanchez-Ramirez S."/>
            <person name="Szollosi G.J."/>
            <person name="Szarkandi J.G."/>
            <person name="Papp V."/>
            <person name="Albert L."/>
            <person name="Andreopoulos W."/>
            <person name="Angelini C."/>
            <person name="Antonin V."/>
            <person name="Barry K.W."/>
            <person name="Bougher N.L."/>
            <person name="Buchanan P."/>
            <person name="Buyck B."/>
            <person name="Bense V."/>
            <person name="Catcheside P."/>
            <person name="Chovatia M."/>
            <person name="Cooper J."/>
            <person name="Damon W."/>
            <person name="Desjardin D."/>
            <person name="Finy P."/>
            <person name="Geml J."/>
            <person name="Haridas S."/>
            <person name="Hughes K."/>
            <person name="Justo A."/>
            <person name="Karasinski D."/>
            <person name="Kautmanova I."/>
            <person name="Kiss B."/>
            <person name="Kocsube S."/>
            <person name="Kotiranta H."/>
            <person name="LaButti K.M."/>
            <person name="Lechner B.E."/>
            <person name="Liimatainen K."/>
            <person name="Lipzen A."/>
            <person name="Lukacs Z."/>
            <person name="Mihaltcheva S."/>
            <person name="Morgado L.N."/>
            <person name="Niskanen T."/>
            <person name="Noordeloos M.E."/>
            <person name="Ohm R.A."/>
            <person name="Ortiz-Santana B."/>
            <person name="Ovrebo C."/>
            <person name="Racz N."/>
            <person name="Riley R."/>
            <person name="Savchenko A."/>
            <person name="Shiryaev A."/>
            <person name="Soop K."/>
            <person name="Spirin V."/>
            <person name="Szebenyi C."/>
            <person name="Tomsovsky M."/>
            <person name="Tulloss R.E."/>
            <person name="Uehling J."/>
            <person name="Grigoriev I.V."/>
            <person name="Vagvolgyi C."/>
            <person name="Papp T."/>
            <person name="Martin F.M."/>
            <person name="Miettinen O."/>
            <person name="Hibbett D.S."/>
            <person name="Nagy L.G."/>
        </authorList>
    </citation>
    <scope>NUCLEOTIDE SEQUENCE [LARGE SCALE GENOMIC DNA]</scope>
    <source>
        <strain evidence="2 3">FP101781</strain>
    </source>
</reference>
<dbReference type="Gene3D" id="1.20.1280.50">
    <property type="match status" value="1"/>
</dbReference>
<dbReference type="InterPro" id="IPR036047">
    <property type="entry name" value="F-box-like_dom_sf"/>
</dbReference>
<dbReference type="Proteomes" id="UP000298030">
    <property type="component" value="Unassembled WGS sequence"/>
</dbReference>
<evidence type="ECO:0000259" key="1">
    <source>
        <dbReference type="PROSITE" id="PS50181"/>
    </source>
</evidence>
<dbReference type="Pfam" id="PF00646">
    <property type="entry name" value="F-box"/>
    <property type="match status" value="1"/>
</dbReference>
<organism evidence="2 3">
    <name type="scientific">Coprinellus micaceus</name>
    <name type="common">Glistening ink-cap mushroom</name>
    <name type="synonym">Coprinus micaceus</name>
    <dbReference type="NCBI Taxonomy" id="71717"/>
    <lineage>
        <taxon>Eukaryota</taxon>
        <taxon>Fungi</taxon>
        <taxon>Dikarya</taxon>
        <taxon>Basidiomycota</taxon>
        <taxon>Agaricomycotina</taxon>
        <taxon>Agaricomycetes</taxon>
        <taxon>Agaricomycetidae</taxon>
        <taxon>Agaricales</taxon>
        <taxon>Agaricineae</taxon>
        <taxon>Psathyrellaceae</taxon>
        <taxon>Coprinellus</taxon>
    </lineage>
</organism>
<protein>
    <recommendedName>
        <fullName evidence="1">F-box domain-containing protein</fullName>
    </recommendedName>
</protein>
<sequence>MELLKLPHELLAVICSQLDYTDIHNIRKTCKVLRRISHNRDVWVGVFWNFMKREKMPQPFFGLPKPLPECSSEDLERCIVRWEADWPTTISANVSRIPIETSVDFGSIQPDSSAQGSHTTFWCFGVDGHGLVYFRHRFYFDVIDREPGLSLRGVPHCHLFILLPG</sequence>
<keyword evidence="3" id="KW-1185">Reference proteome</keyword>
<dbReference type="AlphaFoldDB" id="A0A4Y7T282"/>
<evidence type="ECO:0000313" key="2">
    <source>
        <dbReference type="EMBL" id="TEB28074.1"/>
    </source>
</evidence>
<gene>
    <name evidence="2" type="ORF">FA13DRAFT_829205</name>
</gene>
<dbReference type="EMBL" id="QPFP01000035">
    <property type="protein sequence ID" value="TEB28074.1"/>
    <property type="molecule type" value="Genomic_DNA"/>
</dbReference>
<dbReference type="SUPFAM" id="SSF81383">
    <property type="entry name" value="F-box domain"/>
    <property type="match status" value="1"/>
</dbReference>
<dbReference type="SMART" id="SM00256">
    <property type="entry name" value="FBOX"/>
    <property type="match status" value="1"/>
</dbReference>
<accession>A0A4Y7T282</accession>
<name>A0A4Y7T282_COPMI</name>
<evidence type="ECO:0000313" key="3">
    <source>
        <dbReference type="Proteomes" id="UP000298030"/>
    </source>
</evidence>